<accession>A0ABV4CRY0</accession>
<dbReference type="PANTHER" id="PTHR36503">
    <property type="entry name" value="BLR2520 PROTEIN"/>
    <property type="match status" value="1"/>
</dbReference>
<evidence type="ECO:0000259" key="1">
    <source>
        <dbReference type="PROSITE" id="PS51819"/>
    </source>
</evidence>
<protein>
    <submittedName>
        <fullName evidence="2">VOC family protein</fullName>
    </submittedName>
</protein>
<dbReference type="RefSeq" id="WP_345358210.1">
    <property type="nucleotide sequence ID" value="NZ_BAABII010000003.1"/>
</dbReference>
<dbReference type="PROSITE" id="PS51819">
    <property type="entry name" value="VOC"/>
    <property type="match status" value="1"/>
</dbReference>
<dbReference type="Pfam" id="PF00903">
    <property type="entry name" value="Glyoxalase"/>
    <property type="match status" value="1"/>
</dbReference>
<organism evidence="2 3">
    <name type="scientific">Saccharopolyspora cebuensis</name>
    <dbReference type="NCBI Taxonomy" id="418759"/>
    <lineage>
        <taxon>Bacteria</taxon>
        <taxon>Bacillati</taxon>
        <taxon>Actinomycetota</taxon>
        <taxon>Actinomycetes</taxon>
        <taxon>Pseudonocardiales</taxon>
        <taxon>Pseudonocardiaceae</taxon>
        <taxon>Saccharopolyspora</taxon>
    </lineage>
</organism>
<name>A0ABV4CRY0_9PSEU</name>
<dbReference type="PANTHER" id="PTHR36503:SF1">
    <property type="entry name" value="BLR2520 PROTEIN"/>
    <property type="match status" value="1"/>
</dbReference>
<comment type="caution">
    <text evidence="2">The sequence shown here is derived from an EMBL/GenBank/DDBJ whole genome shotgun (WGS) entry which is preliminary data.</text>
</comment>
<dbReference type="EMBL" id="JBGEHV010000088">
    <property type="protein sequence ID" value="MEY8043308.1"/>
    <property type="molecule type" value="Genomic_DNA"/>
</dbReference>
<evidence type="ECO:0000313" key="2">
    <source>
        <dbReference type="EMBL" id="MEY8043308.1"/>
    </source>
</evidence>
<dbReference type="Gene3D" id="3.10.180.10">
    <property type="entry name" value="2,3-Dihydroxybiphenyl 1,2-Dioxygenase, domain 1"/>
    <property type="match status" value="1"/>
</dbReference>
<dbReference type="Proteomes" id="UP001564626">
    <property type="component" value="Unassembled WGS sequence"/>
</dbReference>
<evidence type="ECO:0000313" key="3">
    <source>
        <dbReference type="Proteomes" id="UP001564626"/>
    </source>
</evidence>
<dbReference type="SUPFAM" id="SSF54593">
    <property type="entry name" value="Glyoxalase/Bleomycin resistance protein/Dihydroxybiphenyl dioxygenase"/>
    <property type="match status" value="1"/>
</dbReference>
<gene>
    <name evidence="2" type="ORF">AB8O55_28185</name>
</gene>
<dbReference type="InterPro" id="IPR037523">
    <property type="entry name" value="VOC_core"/>
</dbReference>
<feature type="domain" description="VOC" evidence="1">
    <location>
        <begin position="5"/>
        <end position="127"/>
    </location>
</feature>
<dbReference type="InterPro" id="IPR004360">
    <property type="entry name" value="Glyas_Fos-R_dOase_dom"/>
</dbReference>
<sequence length="142" mass="14674">MVPARLSVVTLAAGSVGELRAFYGRLGWPEVPGSGDRWAGFLLGGAVLALYPEQSLAAEAAPGETAGAWRGVTLAINVDSRAAVDEAYASALDAGARAVAEPQERPWGGRSAYFADPEGNRWEIAYAAVAELGPRGEVVGFG</sequence>
<proteinExistence type="predicted"/>
<dbReference type="InterPro" id="IPR029068">
    <property type="entry name" value="Glyas_Bleomycin-R_OHBP_Dase"/>
</dbReference>
<reference evidence="2 3" key="1">
    <citation type="submission" date="2024-08" db="EMBL/GenBank/DDBJ databases">
        <title>Genome mining of Saccharopolyspora cebuensis PGLac3 from Nigerian medicinal plant.</title>
        <authorList>
            <person name="Ezeobiora C.E."/>
            <person name="Igbokwe N.H."/>
            <person name="Amin D.H."/>
            <person name="Mendie U.E."/>
        </authorList>
    </citation>
    <scope>NUCLEOTIDE SEQUENCE [LARGE SCALE GENOMIC DNA]</scope>
    <source>
        <strain evidence="2 3">PGLac3</strain>
    </source>
</reference>
<keyword evidence="3" id="KW-1185">Reference proteome</keyword>